<sequence length="383" mass="42136">MAQSKASKPSKKEQKASEAVKAQEKPTRSEKEVVDVSEGESDATSESASESESASSSGSESSASESESSDESPNQRSQGQNHPSVVKPAQPPRVFTAPEGFKAVPTASIPSSKAARLFSSSNLAGKQIWHITAPASVPIDSIKEVALENVQKGESVLSHKGAEYGFSINETPAESNTKLLVPSGSGNGYQLVRDGVAQSLHLHQLVRIPNLPHAVEDSPEKASEIPPAPAKKPVRQQPEDLKMRFFPIGSRANADSDTEMADADDVTVQKFRMPTGADHSSRKEKRKLHEVNGTQESEEQVLPASNQDEEARRKKHKHKHKSDKEIRPSAEGESKEERGRKEHTEADEHERRRETSEERAKRKRKEKKREEKSKSKEKKSSKH</sequence>
<dbReference type="RefSeq" id="XP_018190093.1">
    <property type="nucleotide sequence ID" value="XM_018332174.1"/>
</dbReference>
<feature type="region of interest" description="Disordered" evidence="1">
    <location>
        <begin position="1"/>
        <end position="98"/>
    </location>
</feature>
<dbReference type="Gene3D" id="6.20.250.70">
    <property type="match status" value="1"/>
</dbReference>
<feature type="compositionally biased region" description="Low complexity" evidence="1">
    <location>
        <begin position="44"/>
        <end position="66"/>
    </location>
</feature>
<dbReference type="EMBL" id="KV407456">
    <property type="protein sequence ID" value="KZF24538.1"/>
    <property type="molecule type" value="Genomic_DNA"/>
</dbReference>
<feature type="region of interest" description="Disordered" evidence="1">
    <location>
        <begin position="272"/>
        <end position="383"/>
    </location>
</feature>
<name>A0A165I8H8_XYLHT</name>
<evidence type="ECO:0000313" key="3">
    <source>
        <dbReference type="Proteomes" id="UP000076632"/>
    </source>
</evidence>
<protein>
    <recommendedName>
        <fullName evidence="4">DNA-directed RNA polymerase I subunit RPA34.5</fullName>
    </recommendedName>
</protein>
<dbReference type="OrthoDB" id="76224at2759"/>
<evidence type="ECO:0000256" key="1">
    <source>
        <dbReference type="SAM" id="MobiDB-lite"/>
    </source>
</evidence>
<feature type="compositionally biased region" description="Basic and acidic residues" evidence="1">
    <location>
        <begin position="10"/>
        <end position="34"/>
    </location>
</feature>
<proteinExistence type="predicted"/>
<dbReference type="Pfam" id="PF08208">
    <property type="entry name" value="RNA_polI_A34"/>
    <property type="match status" value="1"/>
</dbReference>
<feature type="compositionally biased region" description="Polar residues" evidence="1">
    <location>
        <begin position="74"/>
        <end position="83"/>
    </location>
</feature>
<dbReference type="Proteomes" id="UP000076632">
    <property type="component" value="Unassembled WGS sequence"/>
</dbReference>
<dbReference type="InParanoid" id="A0A165I8H8"/>
<reference evidence="2 3" key="1">
    <citation type="journal article" date="2016" name="Fungal Biol.">
        <title>The genome of Xylona heveae provides a window into fungal endophytism.</title>
        <authorList>
            <person name="Gazis R."/>
            <person name="Kuo A."/>
            <person name="Riley R."/>
            <person name="LaButti K."/>
            <person name="Lipzen A."/>
            <person name="Lin J."/>
            <person name="Amirebrahimi M."/>
            <person name="Hesse C.N."/>
            <person name="Spatafora J.W."/>
            <person name="Henrissat B."/>
            <person name="Hainaut M."/>
            <person name="Grigoriev I.V."/>
            <person name="Hibbett D.S."/>
        </authorList>
    </citation>
    <scope>NUCLEOTIDE SEQUENCE [LARGE SCALE GENOMIC DNA]</scope>
    <source>
        <strain evidence="2 3">TC161</strain>
    </source>
</reference>
<dbReference type="InterPro" id="IPR053263">
    <property type="entry name" value="Euk_RPA34_RNAP_subunit"/>
</dbReference>
<dbReference type="GeneID" id="28897311"/>
<keyword evidence="3" id="KW-1185">Reference proteome</keyword>
<feature type="compositionally biased region" description="Basic and acidic residues" evidence="1">
    <location>
        <begin position="322"/>
        <end position="360"/>
    </location>
</feature>
<dbReference type="PANTHER" id="PTHR28155">
    <property type="entry name" value="ACR243WP"/>
    <property type="match status" value="1"/>
</dbReference>
<evidence type="ECO:0008006" key="4">
    <source>
        <dbReference type="Google" id="ProtNLM"/>
    </source>
</evidence>
<dbReference type="InterPro" id="IPR013240">
    <property type="entry name" value="DNA-dir_RNA_pol1_su_RPA34"/>
</dbReference>
<dbReference type="STRING" id="1328760.A0A165I8H8"/>
<feature type="region of interest" description="Disordered" evidence="1">
    <location>
        <begin position="215"/>
        <end position="240"/>
    </location>
</feature>
<dbReference type="GO" id="GO:0006360">
    <property type="term" value="P:transcription by RNA polymerase I"/>
    <property type="evidence" value="ECO:0007669"/>
    <property type="project" value="InterPro"/>
</dbReference>
<dbReference type="PANTHER" id="PTHR28155:SF1">
    <property type="entry name" value="DNA-DIRECTED RNA POLYMERASE I SUBUNIT RPA34.5-DOMAIN-CONTAINING PROTEIN"/>
    <property type="match status" value="1"/>
</dbReference>
<accession>A0A165I8H8</accession>
<organism evidence="2 3">
    <name type="scientific">Xylona heveae (strain CBS 132557 / TC161)</name>
    <dbReference type="NCBI Taxonomy" id="1328760"/>
    <lineage>
        <taxon>Eukaryota</taxon>
        <taxon>Fungi</taxon>
        <taxon>Dikarya</taxon>
        <taxon>Ascomycota</taxon>
        <taxon>Pezizomycotina</taxon>
        <taxon>Xylonomycetes</taxon>
        <taxon>Xylonales</taxon>
        <taxon>Xylonaceae</taxon>
        <taxon>Xylona</taxon>
    </lineage>
</organism>
<dbReference type="AlphaFoldDB" id="A0A165I8H8"/>
<evidence type="ECO:0000313" key="2">
    <source>
        <dbReference type="EMBL" id="KZF24538.1"/>
    </source>
</evidence>
<dbReference type="OMA" id="LKMRFLP"/>
<gene>
    <name evidence="2" type="ORF">L228DRAFT_245495</name>
</gene>